<proteinExistence type="predicted"/>
<name>A0AAN9J0A7_CROPI</name>
<dbReference type="AlphaFoldDB" id="A0AAN9J0A7"/>
<gene>
    <name evidence="1" type="ORF">RIF29_03770</name>
</gene>
<organism evidence="1 2">
    <name type="scientific">Crotalaria pallida</name>
    <name type="common">Smooth rattlebox</name>
    <name type="synonym">Crotalaria striata</name>
    <dbReference type="NCBI Taxonomy" id="3830"/>
    <lineage>
        <taxon>Eukaryota</taxon>
        <taxon>Viridiplantae</taxon>
        <taxon>Streptophyta</taxon>
        <taxon>Embryophyta</taxon>
        <taxon>Tracheophyta</taxon>
        <taxon>Spermatophyta</taxon>
        <taxon>Magnoliopsida</taxon>
        <taxon>eudicotyledons</taxon>
        <taxon>Gunneridae</taxon>
        <taxon>Pentapetalae</taxon>
        <taxon>rosids</taxon>
        <taxon>fabids</taxon>
        <taxon>Fabales</taxon>
        <taxon>Fabaceae</taxon>
        <taxon>Papilionoideae</taxon>
        <taxon>50 kb inversion clade</taxon>
        <taxon>genistoids sensu lato</taxon>
        <taxon>core genistoids</taxon>
        <taxon>Crotalarieae</taxon>
        <taxon>Crotalaria</taxon>
    </lineage>
</organism>
<dbReference type="Proteomes" id="UP001372338">
    <property type="component" value="Unassembled WGS sequence"/>
</dbReference>
<protein>
    <submittedName>
        <fullName evidence="1">Uncharacterized protein</fullName>
    </submittedName>
</protein>
<accession>A0AAN9J0A7</accession>
<dbReference type="EMBL" id="JAYWIO010000001">
    <property type="protein sequence ID" value="KAK7289810.1"/>
    <property type="molecule type" value="Genomic_DNA"/>
</dbReference>
<comment type="caution">
    <text evidence="1">The sequence shown here is derived from an EMBL/GenBank/DDBJ whole genome shotgun (WGS) entry which is preliminary data.</text>
</comment>
<sequence length="70" mass="7863">MNDSVLRSCGKVFVAVYTVTVLHFFHDSVFSHLAAAVRSFGSSTSNLFFVLITLIPQLGDNDWIQIFILR</sequence>
<evidence type="ECO:0000313" key="1">
    <source>
        <dbReference type="EMBL" id="KAK7289810.1"/>
    </source>
</evidence>
<keyword evidence="2" id="KW-1185">Reference proteome</keyword>
<evidence type="ECO:0000313" key="2">
    <source>
        <dbReference type="Proteomes" id="UP001372338"/>
    </source>
</evidence>
<reference evidence="1 2" key="1">
    <citation type="submission" date="2024-01" db="EMBL/GenBank/DDBJ databases">
        <title>The genomes of 5 underutilized Papilionoideae crops provide insights into root nodulation and disease resistanc.</title>
        <authorList>
            <person name="Yuan L."/>
        </authorList>
    </citation>
    <scope>NUCLEOTIDE SEQUENCE [LARGE SCALE GENOMIC DNA]</scope>
    <source>
        <strain evidence="1">ZHUSHIDOU_FW_LH</strain>
        <tissue evidence="1">Leaf</tissue>
    </source>
</reference>